<dbReference type="Gene3D" id="1.10.260.40">
    <property type="entry name" value="lambda repressor-like DNA-binding domains"/>
    <property type="match status" value="1"/>
</dbReference>
<dbReference type="EMBL" id="JAAOCP010000001">
    <property type="protein sequence ID" value="MBJ7637929.1"/>
    <property type="molecule type" value="Genomic_DNA"/>
</dbReference>
<organism evidence="2 3">
    <name type="scientific">Weissella confusa</name>
    <name type="common">Lactobacillus confusus</name>
    <dbReference type="NCBI Taxonomy" id="1583"/>
    <lineage>
        <taxon>Bacteria</taxon>
        <taxon>Bacillati</taxon>
        <taxon>Bacillota</taxon>
        <taxon>Bacilli</taxon>
        <taxon>Lactobacillales</taxon>
        <taxon>Lactobacillaceae</taxon>
        <taxon>Weissella</taxon>
    </lineage>
</organism>
<keyword evidence="3" id="KW-1185">Reference proteome</keyword>
<dbReference type="PROSITE" id="PS50943">
    <property type="entry name" value="HTH_CROC1"/>
    <property type="match status" value="1"/>
</dbReference>
<dbReference type="RefSeq" id="WP_199411969.1">
    <property type="nucleotide sequence ID" value="NZ_JAAOCK010000013.1"/>
</dbReference>
<dbReference type="InterPro" id="IPR001387">
    <property type="entry name" value="Cro/C1-type_HTH"/>
</dbReference>
<feature type="domain" description="HTH cro/C1-type" evidence="1">
    <location>
        <begin position="7"/>
        <end position="62"/>
    </location>
</feature>
<dbReference type="Pfam" id="PF13443">
    <property type="entry name" value="HTH_26"/>
    <property type="match status" value="1"/>
</dbReference>
<proteinExistence type="predicted"/>
<dbReference type="SUPFAM" id="SSF47413">
    <property type="entry name" value="lambda repressor-like DNA-binding domains"/>
    <property type="match status" value="1"/>
</dbReference>
<name>A0AA40YQU5_WEICO</name>
<evidence type="ECO:0000313" key="2">
    <source>
        <dbReference type="EMBL" id="MBJ7637929.1"/>
    </source>
</evidence>
<dbReference type="AlphaFoldDB" id="A0AA40YQU5"/>
<sequence length="69" mass="7661">MDASNMIAKALKKANKSVYWLASETGIGTSTLYAVLNKQNRTLGLENMVKVAIELDIDLNELKEIYGEK</sequence>
<dbReference type="SMART" id="SM00530">
    <property type="entry name" value="HTH_XRE"/>
    <property type="match status" value="1"/>
</dbReference>
<dbReference type="InterPro" id="IPR010982">
    <property type="entry name" value="Lambda_DNA-bd_dom_sf"/>
</dbReference>
<evidence type="ECO:0000259" key="1">
    <source>
        <dbReference type="PROSITE" id="PS50943"/>
    </source>
</evidence>
<dbReference type="GO" id="GO:0003677">
    <property type="term" value="F:DNA binding"/>
    <property type="evidence" value="ECO:0007669"/>
    <property type="project" value="InterPro"/>
</dbReference>
<comment type="caution">
    <text evidence="2">The sequence shown here is derived from an EMBL/GenBank/DDBJ whole genome shotgun (WGS) entry which is preliminary data.</text>
</comment>
<dbReference type="Proteomes" id="UP000728106">
    <property type="component" value="Unassembled WGS sequence"/>
</dbReference>
<reference evidence="2 3" key="1">
    <citation type="journal article" date="2021" name="Int. J. Food Microbiol.">
        <title>Safety demonstration of a microbial species for use in the food chain: Weissella confusa.</title>
        <authorList>
            <person name="Bourdichon F."/>
            <person name="Patrone V."/>
            <person name="Fontana A."/>
            <person name="Milani G."/>
            <person name="Morelli L."/>
        </authorList>
    </citation>
    <scope>NUCLEOTIDE SEQUENCE [LARGE SCALE GENOMIC DNA]</scope>
    <source>
        <strain evidence="2 3">CCUG 43002</strain>
    </source>
</reference>
<protein>
    <submittedName>
        <fullName evidence="2">Helix-turn-helix domain-containing protein</fullName>
    </submittedName>
</protein>
<gene>
    <name evidence="2" type="ORF">HAU20_00640</name>
</gene>
<evidence type="ECO:0000313" key="3">
    <source>
        <dbReference type="Proteomes" id="UP000728106"/>
    </source>
</evidence>
<accession>A0AA40YQU5</accession>